<feature type="transmembrane region" description="Helical" evidence="1">
    <location>
        <begin position="110"/>
        <end position="133"/>
    </location>
</feature>
<name>A0A9E6RAM4_9HYPH</name>
<organism evidence="2 3">
    <name type="scientific">Chenggangzhangella methanolivorans</name>
    <dbReference type="NCBI Taxonomy" id="1437009"/>
    <lineage>
        <taxon>Bacteria</taxon>
        <taxon>Pseudomonadati</taxon>
        <taxon>Pseudomonadota</taxon>
        <taxon>Alphaproteobacteria</taxon>
        <taxon>Hyphomicrobiales</taxon>
        <taxon>Methylopilaceae</taxon>
        <taxon>Chenggangzhangella</taxon>
    </lineage>
</organism>
<keyword evidence="1" id="KW-0812">Transmembrane</keyword>
<keyword evidence="3" id="KW-1185">Reference proteome</keyword>
<keyword evidence="1" id="KW-0472">Membrane</keyword>
<evidence type="ECO:0000256" key="1">
    <source>
        <dbReference type="SAM" id="Phobius"/>
    </source>
</evidence>
<reference evidence="2" key="1">
    <citation type="submission" date="2021-08" db="EMBL/GenBank/DDBJ databases">
        <authorList>
            <person name="Zhang H."/>
            <person name="Xu M."/>
            <person name="Yu Z."/>
            <person name="Yang L."/>
            <person name="Cai Y."/>
        </authorList>
    </citation>
    <scope>NUCLEOTIDE SEQUENCE</scope>
    <source>
        <strain evidence="2">CHL1</strain>
    </source>
</reference>
<accession>A0A9E6RAM4</accession>
<feature type="transmembrane region" description="Helical" evidence="1">
    <location>
        <begin position="51"/>
        <end position="71"/>
    </location>
</feature>
<dbReference type="RefSeq" id="WP_261404511.1">
    <property type="nucleotide sequence ID" value="NZ_CP081869.1"/>
</dbReference>
<dbReference type="EMBL" id="CP081869">
    <property type="protein sequence ID" value="QZO01268.1"/>
    <property type="molecule type" value="Genomic_DNA"/>
</dbReference>
<sequence>MTASSPDRAAPSTARRITLAVLAMWLSRVAAIALGLLLMPLLFARLPAAELGVWLLLSQSGVLILLLDFGLTSTLIRRFAFWQGDLMVGGGESDDAARSFSRLAATGRRLYLMIALAVGGISWLGGLAFIATLDIDRR</sequence>
<evidence type="ECO:0000313" key="3">
    <source>
        <dbReference type="Proteomes" id="UP000825701"/>
    </source>
</evidence>
<evidence type="ECO:0000313" key="2">
    <source>
        <dbReference type="EMBL" id="QZO01268.1"/>
    </source>
</evidence>
<dbReference type="Proteomes" id="UP000825701">
    <property type="component" value="Chromosome"/>
</dbReference>
<feature type="transmembrane region" description="Helical" evidence="1">
    <location>
        <begin position="17"/>
        <end position="39"/>
    </location>
</feature>
<dbReference type="KEGG" id="cmet:K6K41_07040"/>
<keyword evidence="1" id="KW-1133">Transmembrane helix</keyword>
<gene>
    <name evidence="2" type="ORF">K6K41_07040</name>
</gene>
<protein>
    <submittedName>
        <fullName evidence="2">Uncharacterized protein</fullName>
    </submittedName>
</protein>
<dbReference type="AlphaFoldDB" id="A0A9E6RAM4"/>
<proteinExistence type="predicted"/>